<protein>
    <submittedName>
        <fullName evidence="1">Uncharacterized protein</fullName>
    </submittedName>
</protein>
<dbReference type="Proteomes" id="UP000176377">
    <property type="component" value="Unassembled WGS sequence"/>
</dbReference>
<sequence length="281" mass="31531">MNEQGEKPKARWLSEAEVTERAIRQEAEKGAGLEAIRQLCNGTPEAISMLARRVVVEGENLGGGKRAPRTTLGGYDEQDIHGNVAGSKAGRIATETLHELFPAAKILTNSTTPRRDAETGETEIERHADVAKAELVQKGVPAGLIEVQEHSMSTFTELLELIQRIVENDWHHVVVVGHELQKQRALLMLDRLYELLPKEPSGYIERHPDKENLKKALDAFKDARKDITITFVSAEDVLSLKDPRYKEVVEKARQSPAWEKMRANEERGADQIRSGVYWAKK</sequence>
<dbReference type="EMBL" id="MFLA01000026">
    <property type="protein sequence ID" value="OGG58834.1"/>
    <property type="molecule type" value="Genomic_DNA"/>
</dbReference>
<accession>A0A1F6DBN5</accession>
<gene>
    <name evidence="1" type="ORF">A2765_00435</name>
</gene>
<organism evidence="1 2">
    <name type="scientific">Candidatus Kaiserbacteria bacterium RIFCSPHIGHO2_01_FULL_56_24</name>
    <dbReference type="NCBI Taxonomy" id="1798487"/>
    <lineage>
        <taxon>Bacteria</taxon>
        <taxon>Candidatus Kaiseribacteriota</taxon>
    </lineage>
</organism>
<dbReference type="AlphaFoldDB" id="A0A1F6DBN5"/>
<name>A0A1F6DBN5_9BACT</name>
<reference evidence="1 2" key="1">
    <citation type="journal article" date="2016" name="Nat. Commun.">
        <title>Thousands of microbial genomes shed light on interconnected biogeochemical processes in an aquifer system.</title>
        <authorList>
            <person name="Anantharaman K."/>
            <person name="Brown C.T."/>
            <person name="Hug L.A."/>
            <person name="Sharon I."/>
            <person name="Castelle C.J."/>
            <person name="Probst A.J."/>
            <person name="Thomas B.C."/>
            <person name="Singh A."/>
            <person name="Wilkins M.J."/>
            <person name="Karaoz U."/>
            <person name="Brodie E.L."/>
            <person name="Williams K.H."/>
            <person name="Hubbard S.S."/>
            <person name="Banfield J.F."/>
        </authorList>
    </citation>
    <scope>NUCLEOTIDE SEQUENCE [LARGE SCALE GENOMIC DNA]</scope>
</reference>
<proteinExistence type="predicted"/>
<comment type="caution">
    <text evidence="1">The sequence shown here is derived from an EMBL/GenBank/DDBJ whole genome shotgun (WGS) entry which is preliminary data.</text>
</comment>
<evidence type="ECO:0000313" key="1">
    <source>
        <dbReference type="EMBL" id="OGG58834.1"/>
    </source>
</evidence>
<evidence type="ECO:0000313" key="2">
    <source>
        <dbReference type="Proteomes" id="UP000176377"/>
    </source>
</evidence>